<evidence type="ECO:0000313" key="1">
    <source>
        <dbReference type="EMBL" id="KAK2961615.1"/>
    </source>
</evidence>
<accession>A0ABQ9YCX3</accession>
<dbReference type="EMBL" id="JARBJD010000015">
    <property type="protein sequence ID" value="KAK2961615.1"/>
    <property type="molecule type" value="Genomic_DNA"/>
</dbReference>
<organism evidence="1 2">
    <name type="scientific">Blattamonas nauphoetae</name>
    <dbReference type="NCBI Taxonomy" id="2049346"/>
    <lineage>
        <taxon>Eukaryota</taxon>
        <taxon>Metamonada</taxon>
        <taxon>Preaxostyla</taxon>
        <taxon>Oxymonadida</taxon>
        <taxon>Blattamonas</taxon>
    </lineage>
</organism>
<keyword evidence="2" id="KW-1185">Reference proteome</keyword>
<reference evidence="1 2" key="1">
    <citation type="journal article" date="2022" name="bioRxiv">
        <title>Genomics of Preaxostyla Flagellates Illuminates Evolutionary Transitions and the Path Towards Mitochondrial Loss.</title>
        <authorList>
            <person name="Novak L.V.F."/>
            <person name="Treitli S.C."/>
            <person name="Pyrih J."/>
            <person name="Halakuc P."/>
            <person name="Pipaliya S.V."/>
            <person name="Vacek V."/>
            <person name="Brzon O."/>
            <person name="Soukal P."/>
            <person name="Eme L."/>
            <person name="Dacks J.B."/>
            <person name="Karnkowska A."/>
            <person name="Elias M."/>
            <person name="Hampl V."/>
        </authorList>
    </citation>
    <scope>NUCLEOTIDE SEQUENCE [LARGE SCALE GENOMIC DNA]</scope>
    <source>
        <strain evidence="1">NAU3</strain>
        <tissue evidence="1">Gut</tissue>
    </source>
</reference>
<dbReference type="Proteomes" id="UP001281761">
    <property type="component" value="Unassembled WGS sequence"/>
</dbReference>
<evidence type="ECO:0000313" key="2">
    <source>
        <dbReference type="Proteomes" id="UP001281761"/>
    </source>
</evidence>
<comment type="caution">
    <text evidence="1">The sequence shown here is derived from an EMBL/GenBank/DDBJ whole genome shotgun (WGS) entry which is preliminary data.</text>
</comment>
<proteinExistence type="predicted"/>
<gene>
    <name evidence="1" type="ORF">BLNAU_3413</name>
</gene>
<sequence length="368" mass="41410">MKETKWYCRYLVGSDPTGITGIKSEACAYTTFSLGDSCSDTSAFLNWSEDPRESEREKAVVFRSLVATVKSQPALDVSVETKAVKFLESVDAEDAESADAFLGHFASFCDNSLTDFTQSVGVLISSASHVIATTALKMVETLMIVCSPKILLALVKADLIPQIINTLNPYSISFERTDVFHHHLMNIIHNTHWLASPEALAKLEIKDPDEQQAVHEMVLKQVLAPSEKYIWHLCENSYSIVDGRHTEDFMSLLAHLLQISPSYQPTMDFILHMPVVLTIPSCLAFLETESSLFFFLYYMDDIQREWNEQSGAFRRMGKTVLRMLRMEGIEDAIEQKLQNDRNGYLGGSLVGYSIEWNKLLGMNAPQRG</sequence>
<name>A0ABQ9YCX3_9EUKA</name>
<protein>
    <submittedName>
        <fullName evidence="1">Uncharacterized protein</fullName>
    </submittedName>
</protein>